<dbReference type="Pfam" id="PF18962">
    <property type="entry name" value="Por_Secre_tail"/>
    <property type="match status" value="1"/>
</dbReference>
<feature type="domain" description="Secretion system C-terminal sorting" evidence="6">
    <location>
        <begin position="795"/>
        <end position="873"/>
    </location>
</feature>
<evidence type="ECO:0000256" key="4">
    <source>
        <dbReference type="SAM" id="SignalP"/>
    </source>
</evidence>
<feature type="domain" description="Carbohydrate-binding module family 96" evidence="7">
    <location>
        <begin position="612"/>
        <end position="770"/>
    </location>
</feature>
<evidence type="ECO:0000313" key="9">
    <source>
        <dbReference type="Proteomes" id="UP000612680"/>
    </source>
</evidence>
<dbReference type="NCBIfam" id="NF033679">
    <property type="entry name" value="DNRLRE_dom"/>
    <property type="match status" value="1"/>
</dbReference>
<dbReference type="NCBIfam" id="TIGR04183">
    <property type="entry name" value="Por_Secre_tail"/>
    <property type="match status" value="1"/>
</dbReference>
<keyword evidence="9" id="KW-1185">Reference proteome</keyword>
<comment type="subcellular location">
    <subcellularLocation>
        <location evidence="1">Secreted</location>
    </subcellularLocation>
</comment>
<protein>
    <submittedName>
        <fullName evidence="8">DNRLRE domain-containing protein</fullName>
    </submittedName>
</protein>
<evidence type="ECO:0000313" key="8">
    <source>
        <dbReference type="EMBL" id="QRR00191.1"/>
    </source>
</evidence>
<dbReference type="InterPro" id="IPR008979">
    <property type="entry name" value="Galactose-bd-like_sf"/>
</dbReference>
<keyword evidence="2" id="KW-0964">Secreted</keyword>
<keyword evidence="3 4" id="KW-0732">Signal</keyword>
<feature type="chain" id="PRO_5045659060" evidence="4">
    <location>
        <begin position="24"/>
        <end position="875"/>
    </location>
</feature>
<dbReference type="Pfam" id="PF24517">
    <property type="entry name" value="CBM96"/>
    <property type="match status" value="1"/>
</dbReference>
<evidence type="ECO:0000256" key="2">
    <source>
        <dbReference type="ARBA" id="ARBA00022525"/>
    </source>
</evidence>
<dbReference type="RefSeq" id="WP_204660952.1">
    <property type="nucleotide sequence ID" value="NZ_CP056775.1"/>
</dbReference>
<name>A0ABX7I279_9BACT</name>
<organism evidence="8 9">
    <name type="scientific">Dyadobacter sandarakinus</name>
    <dbReference type="NCBI Taxonomy" id="2747268"/>
    <lineage>
        <taxon>Bacteria</taxon>
        <taxon>Pseudomonadati</taxon>
        <taxon>Bacteroidota</taxon>
        <taxon>Cytophagia</taxon>
        <taxon>Cytophagales</taxon>
        <taxon>Spirosomataceae</taxon>
        <taxon>Dyadobacter</taxon>
    </lineage>
</organism>
<dbReference type="SUPFAM" id="SSF49785">
    <property type="entry name" value="Galactose-binding domain-like"/>
    <property type="match status" value="1"/>
</dbReference>
<sequence length="875" mass="94197">MKRFLLHLQCLLLCLGLSASLCAQPAIQWEKTIGTTLDEFPIYKITPTPDGGYILAASARAGIGGDKSEASRGYYDFWIVKLKKDGQKEWDKTIGGNGLDDLRALLVTNDGGYLLGGGSSSDISGEKTSGVLGNTEDTGDFWIVKLDKNGNKQWDKAIGGQYTDVITSMDNTSDGGYILGGFSDSDASFNKSQPSRGIDYWIVKITANGAIQWDKTIGSIFTDRLFSVRQTADGGYILGGNSETYTKPTGDKTSAGNGDFDYWIVKLDNAGNKQWDRVLGGNWEEHFGSVEQTSDGGYVVGGYSSSAISGDKTEDRPADDYWIVKLSADGAKEWDRARGGESDLSWCTNVIQTRDGNYIAFGITRSSAGGDKSEENEGIWLIKFNAAGTKIWDKVWDGFTYGNLVEAADGTLAFVGEVFNSIDQTEPSRGEGDYWIVKLAPEKPPVPQATLRINAGGPDFTTATKKLFIADKYYAGIDRTSSIASGDILNTSNDVLYRSGRSSPSFSYNIPVQIGLVNVTLHFAETYFGAPGKKGGAGSRQFHVNMEGSRKLTNYDIFAQAGGALRANQITFPVIVTDGVLNIDFLTGAADQPRVSAIEIESDNNMGVATLLEDASVRGGVYSPVMYGADATLNVKDGLNDANNSRASYLKFKLPAGVPVGSAKLRVYGHNHENNNNISLHAYGVDNVSWEERSITKLNAPAASTPSLGFVAVNADYKYYEIDVTSYVSAAQQSGKPIISFVLKDPYNRNTRLTFNSRETGSNPAQLVIQAVNPGARLGGGAVFPEVAEKQPSTVFPNPVKDGFTVSLSPEHAGTVTFEMINAAGKGHILLAPENVRPGEKVPLNIAGQSFRTGIYLLKIKSDACTEVLKMVVAE</sequence>
<dbReference type="InterPro" id="IPR055372">
    <property type="entry name" value="CBM96"/>
</dbReference>
<gene>
    <name evidence="8" type="ORF">HWI92_04375</name>
</gene>
<accession>A0ABX7I279</accession>
<dbReference type="InterPro" id="IPR026444">
    <property type="entry name" value="Secre_tail"/>
</dbReference>
<dbReference type="Pfam" id="PF11721">
    <property type="entry name" value="Malectin"/>
    <property type="match status" value="1"/>
</dbReference>
<dbReference type="InterPro" id="IPR021720">
    <property type="entry name" value="Malectin_dom"/>
</dbReference>
<dbReference type="Gene3D" id="2.60.120.430">
    <property type="entry name" value="Galactose-binding lectin"/>
    <property type="match status" value="1"/>
</dbReference>
<proteinExistence type="predicted"/>
<evidence type="ECO:0000256" key="3">
    <source>
        <dbReference type="ARBA" id="ARBA00022729"/>
    </source>
</evidence>
<feature type="domain" description="Malectin" evidence="5">
    <location>
        <begin position="450"/>
        <end position="598"/>
    </location>
</feature>
<dbReference type="Proteomes" id="UP000612680">
    <property type="component" value="Chromosome"/>
</dbReference>
<dbReference type="EMBL" id="CP056775">
    <property type="protein sequence ID" value="QRR00191.1"/>
    <property type="molecule type" value="Genomic_DNA"/>
</dbReference>
<reference evidence="8 9" key="1">
    <citation type="submission" date="2020-06" db="EMBL/GenBank/DDBJ databases">
        <title>Dyadobacter sandarakinus sp. nov., isolated from the soil of the Arctic Yellow River Station.</title>
        <authorList>
            <person name="Zhang Y."/>
            <person name="Peng F."/>
        </authorList>
    </citation>
    <scope>NUCLEOTIDE SEQUENCE [LARGE SCALE GENOMIC DNA]</scope>
    <source>
        <strain evidence="8 9">Q3-56</strain>
    </source>
</reference>
<dbReference type="PANTHER" id="PTHR42754:SF1">
    <property type="entry name" value="LIPOPROTEIN"/>
    <property type="match status" value="1"/>
</dbReference>
<feature type="signal peptide" evidence="4">
    <location>
        <begin position="1"/>
        <end position="23"/>
    </location>
</feature>
<evidence type="ECO:0000256" key="1">
    <source>
        <dbReference type="ARBA" id="ARBA00004613"/>
    </source>
</evidence>
<evidence type="ECO:0000259" key="6">
    <source>
        <dbReference type="Pfam" id="PF18962"/>
    </source>
</evidence>
<evidence type="ECO:0000259" key="7">
    <source>
        <dbReference type="Pfam" id="PF24517"/>
    </source>
</evidence>
<evidence type="ECO:0000259" key="5">
    <source>
        <dbReference type="Pfam" id="PF11721"/>
    </source>
</evidence>
<dbReference type="PANTHER" id="PTHR42754">
    <property type="entry name" value="ENDOGLUCANASE"/>
    <property type="match status" value="1"/>
</dbReference>